<dbReference type="PANTHER" id="PTHR15572:SF2">
    <property type="entry name" value="BRD4-INTERACTING CHROMATIN-REMODELING COMPLEX-ASSOCIATED PROTEIN-LIKE"/>
    <property type="match status" value="1"/>
</dbReference>
<dbReference type="GO" id="GO:0045893">
    <property type="term" value="P:positive regulation of DNA-templated transcription"/>
    <property type="evidence" value="ECO:0007669"/>
    <property type="project" value="TreeGrafter"/>
</dbReference>
<reference evidence="4" key="1">
    <citation type="journal article" date="2022" name="bioRxiv">
        <title>Sequencing and chromosome-scale assembly of the giantPleurodeles waltlgenome.</title>
        <authorList>
            <person name="Brown T."/>
            <person name="Elewa A."/>
            <person name="Iarovenko S."/>
            <person name="Subramanian E."/>
            <person name="Araus A.J."/>
            <person name="Petzold A."/>
            <person name="Susuki M."/>
            <person name="Suzuki K.-i.T."/>
            <person name="Hayashi T."/>
            <person name="Toyoda A."/>
            <person name="Oliveira C."/>
            <person name="Osipova E."/>
            <person name="Leigh N.D."/>
            <person name="Simon A."/>
            <person name="Yun M.H."/>
        </authorList>
    </citation>
    <scope>NUCLEOTIDE SEQUENCE</scope>
    <source>
        <strain evidence="4">20211129_DDA</strain>
        <tissue evidence="4">Liver</tissue>
    </source>
</reference>
<dbReference type="PANTHER" id="PTHR15572">
    <property type="entry name" value="GLIOMA TUMOR SUPPRESSOR CANDIDATE REGION GENE 1"/>
    <property type="match status" value="1"/>
</dbReference>
<protein>
    <recommendedName>
        <fullName evidence="3">GLTSCR protein conserved domain-containing protein</fullName>
    </recommendedName>
</protein>
<organism evidence="4 5">
    <name type="scientific">Pleurodeles waltl</name>
    <name type="common">Iberian ribbed newt</name>
    <dbReference type="NCBI Taxonomy" id="8319"/>
    <lineage>
        <taxon>Eukaryota</taxon>
        <taxon>Metazoa</taxon>
        <taxon>Chordata</taxon>
        <taxon>Craniata</taxon>
        <taxon>Vertebrata</taxon>
        <taxon>Euteleostomi</taxon>
        <taxon>Amphibia</taxon>
        <taxon>Batrachia</taxon>
        <taxon>Caudata</taxon>
        <taxon>Salamandroidea</taxon>
        <taxon>Salamandridae</taxon>
        <taxon>Pleurodelinae</taxon>
        <taxon>Pleurodeles</taxon>
    </lineage>
</organism>
<gene>
    <name evidence="4" type="ORF">NDU88_010046</name>
</gene>
<dbReference type="Pfam" id="PF15249">
    <property type="entry name" value="GLTSCR1"/>
    <property type="match status" value="1"/>
</dbReference>
<keyword evidence="2" id="KW-0812">Transmembrane</keyword>
<feature type="region of interest" description="Disordered" evidence="1">
    <location>
        <begin position="106"/>
        <end position="128"/>
    </location>
</feature>
<evidence type="ECO:0000259" key="3">
    <source>
        <dbReference type="Pfam" id="PF15249"/>
    </source>
</evidence>
<feature type="compositionally biased region" description="Low complexity" evidence="1">
    <location>
        <begin position="664"/>
        <end position="681"/>
    </location>
</feature>
<proteinExistence type="predicted"/>
<keyword evidence="2" id="KW-0472">Membrane</keyword>
<dbReference type="InterPro" id="IPR052438">
    <property type="entry name" value="Chromatin_remod/trans_coact"/>
</dbReference>
<accession>A0AAV7RY11</accession>
<dbReference type="GO" id="GO:0016514">
    <property type="term" value="C:SWI/SNF complex"/>
    <property type="evidence" value="ECO:0007669"/>
    <property type="project" value="TreeGrafter"/>
</dbReference>
<dbReference type="EMBL" id="JANPWB010000009">
    <property type="protein sequence ID" value="KAJ1157332.1"/>
    <property type="molecule type" value="Genomic_DNA"/>
</dbReference>
<name>A0AAV7RY11_PLEWA</name>
<dbReference type="Proteomes" id="UP001066276">
    <property type="component" value="Chromosome 5"/>
</dbReference>
<evidence type="ECO:0000256" key="2">
    <source>
        <dbReference type="SAM" id="Phobius"/>
    </source>
</evidence>
<feature type="transmembrane region" description="Helical" evidence="2">
    <location>
        <begin position="20"/>
        <end position="43"/>
    </location>
</feature>
<keyword evidence="5" id="KW-1185">Reference proteome</keyword>
<keyword evidence="2" id="KW-1133">Transmembrane helix</keyword>
<comment type="caution">
    <text evidence="4">The sequence shown here is derived from an EMBL/GenBank/DDBJ whole genome shotgun (WGS) entry which is preliminary data.</text>
</comment>
<feature type="region of interest" description="Disordered" evidence="1">
    <location>
        <begin position="608"/>
        <end position="726"/>
    </location>
</feature>
<evidence type="ECO:0000313" key="5">
    <source>
        <dbReference type="Proteomes" id="UP001066276"/>
    </source>
</evidence>
<evidence type="ECO:0000256" key="1">
    <source>
        <dbReference type="SAM" id="MobiDB-lite"/>
    </source>
</evidence>
<dbReference type="InterPro" id="IPR015671">
    <property type="entry name" value="GSCR1_dom"/>
</dbReference>
<evidence type="ECO:0000313" key="4">
    <source>
        <dbReference type="EMBL" id="KAJ1157332.1"/>
    </source>
</evidence>
<dbReference type="AlphaFoldDB" id="A0AAV7RY11"/>
<feature type="domain" description="GLTSCR protein conserved" evidence="3">
    <location>
        <begin position="764"/>
        <end position="864"/>
    </location>
</feature>
<feature type="region of interest" description="Disordered" evidence="1">
    <location>
        <begin position="564"/>
        <end position="583"/>
    </location>
</feature>
<sequence length="1124" mass="121383">MAPPRASRSPPQLRASDVSLAAAANAAAAILFSIVFPGTPVALAQRRLRRGRIARDKVASDAKGPLGMIPVGSKHSVVMDDDDDCLFDLIGDPQALNYFLHGPGNKSVSDSKSSVKGLNSDLGEGSSDGLQLSSSLQFLGEDLETSSLPDISEDQPFDILQKSLQEANITEQTLAEEAYLDADVESSQICAQPQLVPPPSAPYSQPCDNSAYSGQPLHQLGITHLPVGASLASNTVGVQEGFVQHVGISLHNQQLSTCDQLNGPGQIQLISSFNNQPSMMTINKIDGAQIILKGSAHQGSPGGVMVHRPTPNGNSMFGNSNSSPVGQASSIPFSNANFQTSVPLHNIIIQRGLASTPNKIPINIQPKSIQMDQHAAYNMNNIGIQQHHIHGIPFGPANVPHSSGVCQQMPVNIGNQQNPRNMVSSQSLNSGGSIVIHSPVGQHHVHQNQFLIPTSTSLTSSSVHHAQTINGQLMQTQQTHLVPSHLSAEHVMLNRNSPSMTRSNQPYAGQMLSNHSTAVQLVSGQTFSSSGGQVIVNHGSSQIIGGQAAMQHSSPTILHISPTQSNDFQSSSDCSTISTGQSSVSGIPVPNQFNVVSSATIHPNVRNSAQTVPSGAPLFGNHISHHNRTQPSVNVSQRLPVSSSQAAKSFPDSPARPQTHLCCQPPNNLLNQPPPISLSQSHDVTRQHQPSSHHSHSSLSAVQGPGCKMLKHPLGTAVPKQEKSDASLSLESDMQVDGHPGGIKRPATKQLTKRALSLQQLNRDQARVEVPDKRKFSSLNDAVQKLLSYHVFQGSVPNNEDLKKVDNEFECGASHLLHKTQAMLNKYRLLLLEDAMRINPSAEMVMIDRMFNQEERAALTREKRLTIVDPDSFQADFCCSSKFIQRPAYETESTDGDHTTKINTHSCRLRIQKKDPNAYSDTELTNHDARHLVPNNIATLQKSQRFHTKAEKLSKRAKDENVAFSLGIQKLDVSCEETCSPKPPGCNVSFSESEVLSRRLKKPDNGPFSLPCDAVETKYMLSLQTNISSEDLPTGTMAGSNEPQREGVFTKDSETTFKHIVEMKNNGRNSRGDVSCKSVDLEVSHLLPLTSQEDCRMKLIQDRGQGVGETDSVLEAAVNSILEC</sequence>
<feature type="compositionally biased region" description="Polar residues" evidence="1">
    <location>
        <begin position="629"/>
        <end position="647"/>
    </location>
</feature>